<reference evidence="4" key="1">
    <citation type="submission" date="2016-03" db="EMBL/GenBank/DDBJ databases">
        <title>Draft genome sequence of Rosellinia necatrix.</title>
        <authorList>
            <person name="Kanematsu S."/>
        </authorList>
    </citation>
    <scope>NUCLEOTIDE SEQUENCE [LARGE SCALE GENOMIC DNA]</scope>
    <source>
        <strain evidence="4">W97</strain>
    </source>
</reference>
<keyword evidence="1" id="KW-0285">Flavoprotein</keyword>
<dbReference type="STRING" id="77044.A0A1S8A5F2"/>
<evidence type="ECO:0000313" key="5">
    <source>
        <dbReference type="Proteomes" id="UP000054516"/>
    </source>
</evidence>
<dbReference type="Gene3D" id="3.50.50.60">
    <property type="entry name" value="FAD/NAD(P)-binding domain"/>
    <property type="match status" value="1"/>
</dbReference>
<evidence type="ECO:0000256" key="3">
    <source>
        <dbReference type="ARBA" id="ARBA00023002"/>
    </source>
</evidence>
<keyword evidence="4" id="KW-0503">Monooxygenase</keyword>
<dbReference type="Proteomes" id="UP000054516">
    <property type="component" value="Unassembled WGS sequence"/>
</dbReference>
<evidence type="ECO:0000256" key="1">
    <source>
        <dbReference type="ARBA" id="ARBA00022630"/>
    </source>
</evidence>
<dbReference type="SUPFAM" id="SSF51905">
    <property type="entry name" value="FAD/NAD(P)-binding domain"/>
    <property type="match status" value="1"/>
</dbReference>
<keyword evidence="5" id="KW-1185">Reference proteome</keyword>
<dbReference type="InterPro" id="IPR036188">
    <property type="entry name" value="FAD/NAD-bd_sf"/>
</dbReference>
<dbReference type="AlphaFoldDB" id="A0A1S8A5F2"/>
<dbReference type="Pfam" id="PF13450">
    <property type="entry name" value="NAD_binding_8"/>
    <property type="match status" value="1"/>
</dbReference>
<proteinExistence type="predicted"/>
<sequence>MEDFDCVVVGAGWYGLAAARQYHVTQPDSSLAVYDSQSSLGGTWADERLYPGLKSNNLLGTYEYPDFPMSSDRFDVKLGDYLSGEAINTYLKAYAKDNGIADLIHLNTKVVSAEHQETDDGGWVLTLTTPESGVARKVFAKRLIIATGLTSEAFLPHFEGQEVFGDG</sequence>
<evidence type="ECO:0000256" key="2">
    <source>
        <dbReference type="ARBA" id="ARBA00022827"/>
    </source>
</evidence>
<keyword evidence="3 4" id="KW-0560">Oxidoreductase</keyword>
<organism evidence="4">
    <name type="scientific">Rosellinia necatrix</name>
    <name type="common">White root-rot fungus</name>
    <dbReference type="NCBI Taxonomy" id="77044"/>
    <lineage>
        <taxon>Eukaryota</taxon>
        <taxon>Fungi</taxon>
        <taxon>Dikarya</taxon>
        <taxon>Ascomycota</taxon>
        <taxon>Pezizomycotina</taxon>
        <taxon>Sordariomycetes</taxon>
        <taxon>Xylariomycetidae</taxon>
        <taxon>Xylariales</taxon>
        <taxon>Xylariaceae</taxon>
        <taxon>Rosellinia</taxon>
    </lineage>
</organism>
<keyword evidence="2" id="KW-0274">FAD</keyword>
<protein>
    <submittedName>
        <fullName evidence="4">Putative flavin-binding monooxygenase-like protein</fullName>
        <ecNumber evidence="4">1.14.13.8</ecNumber>
    </submittedName>
</protein>
<name>A0A1S8A5F2_ROSNE</name>
<evidence type="ECO:0000313" key="4">
    <source>
        <dbReference type="EMBL" id="GAW25336.1"/>
    </source>
</evidence>
<dbReference type="EC" id="1.14.13.8" evidence="4"/>
<gene>
    <name evidence="4" type="ORF">SAMD00023353_0403860</name>
</gene>
<dbReference type="InterPro" id="IPR050346">
    <property type="entry name" value="FMO-like"/>
</dbReference>
<dbReference type="OrthoDB" id="2915840at2759"/>
<accession>A0A1S8A5F2</accession>
<dbReference type="OMA" id="REAFKGH"/>
<dbReference type="EMBL" id="DF977449">
    <property type="protein sequence ID" value="GAW25336.1"/>
    <property type="molecule type" value="Genomic_DNA"/>
</dbReference>
<dbReference type="PANTHER" id="PTHR23023">
    <property type="entry name" value="DIMETHYLANILINE MONOOXYGENASE"/>
    <property type="match status" value="1"/>
</dbReference>
<dbReference type="GO" id="GO:0004497">
    <property type="term" value="F:monooxygenase activity"/>
    <property type="evidence" value="ECO:0007669"/>
    <property type="project" value="UniProtKB-KW"/>
</dbReference>